<keyword evidence="6 7" id="KW-0472">Membrane</keyword>
<feature type="transmembrane region" description="Helical" evidence="7">
    <location>
        <begin position="242"/>
        <end position="260"/>
    </location>
</feature>
<dbReference type="Proteomes" id="UP001157911">
    <property type="component" value="Unassembled WGS sequence"/>
</dbReference>
<evidence type="ECO:0000256" key="6">
    <source>
        <dbReference type="ARBA" id="ARBA00023136"/>
    </source>
</evidence>
<evidence type="ECO:0000256" key="5">
    <source>
        <dbReference type="ARBA" id="ARBA00022989"/>
    </source>
</evidence>
<feature type="transmembrane region" description="Helical" evidence="7">
    <location>
        <begin position="204"/>
        <end position="230"/>
    </location>
</feature>
<evidence type="ECO:0000256" key="2">
    <source>
        <dbReference type="ARBA" id="ARBA00022448"/>
    </source>
</evidence>
<feature type="transmembrane region" description="Helical" evidence="7">
    <location>
        <begin position="272"/>
        <end position="295"/>
    </location>
</feature>
<dbReference type="EMBL" id="FXUB01000001">
    <property type="protein sequence ID" value="SMP07102.1"/>
    <property type="molecule type" value="Genomic_DNA"/>
</dbReference>
<evidence type="ECO:0000313" key="9">
    <source>
        <dbReference type="EMBL" id="SMP07102.1"/>
    </source>
</evidence>
<feature type="transmembrane region" description="Helical" evidence="7">
    <location>
        <begin position="47"/>
        <end position="65"/>
    </location>
</feature>
<feature type="transmembrane region" description="Helical" evidence="7">
    <location>
        <begin position="21"/>
        <end position="41"/>
    </location>
</feature>
<evidence type="ECO:0000256" key="1">
    <source>
        <dbReference type="ARBA" id="ARBA00004651"/>
    </source>
</evidence>
<name>A0ABY1NDQ3_9BACT</name>
<dbReference type="PANTHER" id="PTHR43302:SF5">
    <property type="entry name" value="TRANSPORTER ARSB-RELATED"/>
    <property type="match status" value="1"/>
</dbReference>
<feature type="transmembrane region" description="Helical" evidence="7">
    <location>
        <begin position="339"/>
        <end position="360"/>
    </location>
</feature>
<evidence type="ECO:0000256" key="7">
    <source>
        <dbReference type="SAM" id="Phobius"/>
    </source>
</evidence>
<feature type="transmembrane region" description="Helical" evidence="7">
    <location>
        <begin position="156"/>
        <end position="180"/>
    </location>
</feature>
<keyword evidence="10" id="KW-1185">Reference proteome</keyword>
<keyword evidence="2" id="KW-0813">Transport</keyword>
<gene>
    <name evidence="9" type="ORF">SAMN06265339_0434</name>
</gene>
<feature type="transmembrane region" description="Helical" evidence="7">
    <location>
        <begin position="301"/>
        <end position="327"/>
    </location>
</feature>
<evidence type="ECO:0000259" key="8">
    <source>
        <dbReference type="Pfam" id="PF03600"/>
    </source>
</evidence>
<dbReference type="PANTHER" id="PTHR43302">
    <property type="entry name" value="TRANSPORTER ARSB-RELATED"/>
    <property type="match status" value="1"/>
</dbReference>
<proteinExistence type="predicted"/>
<reference evidence="9 10" key="1">
    <citation type="submission" date="2017-05" db="EMBL/GenBank/DDBJ databases">
        <authorList>
            <person name="Varghese N."/>
            <person name="Submissions S."/>
        </authorList>
    </citation>
    <scope>NUCLEOTIDE SEQUENCE [LARGE SCALE GENOMIC DNA]</scope>
    <source>
        <strain evidence="9 10">DSM 15522</strain>
    </source>
</reference>
<keyword evidence="4 7" id="KW-0812">Transmembrane</keyword>
<feature type="transmembrane region" description="Helical" evidence="7">
    <location>
        <begin position="86"/>
        <end position="113"/>
    </location>
</feature>
<protein>
    <submittedName>
        <fullName evidence="9">Transporter, YbiR family</fullName>
    </submittedName>
</protein>
<organism evidence="9 10">
    <name type="scientific">Desulfurobacterium pacificum</name>
    <dbReference type="NCBI Taxonomy" id="240166"/>
    <lineage>
        <taxon>Bacteria</taxon>
        <taxon>Pseudomonadati</taxon>
        <taxon>Aquificota</taxon>
        <taxon>Aquificia</taxon>
        <taxon>Desulfurobacteriales</taxon>
        <taxon>Desulfurobacteriaceae</taxon>
        <taxon>Desulfurobacterium</taxon>
    </lineage>
</organism>
<dbReference type="InterPro" id="IPR004680">
    <property type="entry name" value="Cit_transptr-like_dom"/>
</dbReference>
<comment type="subcellular location">
    <subcellularLocation>
        <location evidence="1">Cell membrane</location>
        <topology evidence="1">Multi-pass membrane protein</topology>
    </subcellularLocation>
</comment>
<keyword evidence="3" id="KW-1003">Cell membrane</keyword>
<comment type="caution">
    <text evidence="9">The sequence shown here is derived from an EMBL/GenBank/DDBJ whole genome shotgun (WGS) entry which is preliminary data.</text>
</comment>
<feature type="domain" description="Citrate transporter-like" evidence="8">
    <location>
        <begin position="48"/>
        <end position="293"/>
    </location>
</feature>
<accession>A0ABY1NDQ3</accession>
<dbReference type="Pfam" id="PF03600">
    <property type="entry name" value="CitMHS"/>
    <property type="match status" value="1"/>
</dbReference>
<sequence length="364" mass="41465">MRWKKRLINIGKRGVALVGEEWIFFLSLFGLILSSLILHRIPKYTLNDFKILITLTIFLIIVKSLEREKIPPYLASKIEKGSYVPLKLLLFTFFISMFITNDVALMVVVPFTLSFNVSHAGLLVALEAMAANGGSALSPFGNPQNLFIYYHYKTSVLAFIKTIFPFWITSLLFLILLFFLKRNLFKISARSEPVSLGKNWKGSVLMFLLFLPVALKAVPFYLCIVPLIYYLIKDRESFKIDYFLIGTFFAFFGFTDNLAYALNFSITEPSKVFLYSAGASQVISNVPAALLFADFTDNWKALLWGTSVGGYGNLIGSLANLIAYKLYVNHRGNNWKVLLLFHVIGYAFFFLGIASFFYFYNFVK</sequence>
<keyword evidence="5 7" id="KW-1133">Transmembrane helix</keyword>
<evidence type="ECO:0000256" key="3">
    <source>
        <dbReference type="ARBA" id="ARBA00022475"/>
    </source>
</evidence>
<evidence type="ECO:0000313" key="10">
    <source>
        <dbReference type="Proteomes" id="UP001157911"/>
    </source>
</evidence>
<evidence type="ECO:0000256" key="4">
    <source>
        <dbReference type="ARBA" id="ARBA00022692"/>
    </source>
</evidence>